<keyword evidence="3" id="KW-1133">Transmembrane helix</keyword>
<feature type="transmembrane region" description="Helical" evidence="3">
    <location>
        <begin position="248"/>
        <end position="266"/>
    </location>
</feature>
<comment type="subcellular location">
    <subcellularLocation>
        <location evidence="1">Endomembrane system</location>
        <topology evidence="1">Multi-pass membrane protein</topology>
    </subcellularLocation>
</comment>
<feature type="transmembrane region" description="Helical" evidence="3">
    <location>
        <begin position="43"/>
        <end position="62"/>
    </location>
</feature>
<reference evidence="5 6" key="1">
    <citation type="submission" date="2016-08" db="EMBL/GenBank/DDBJ databases">
        <authorList>
            <person name="Loux V."/>
            <person name="Rue O."/>
        </authorList>
    </citation>
    <scope>NUCLEOTIDE SEQUENCE [LARGE SCALE GENOMIC DNA]</scope>
    <source>
        <strain evidence="5 6">AFSSA_08CEB44bac</strain>
    </source>
</reference>
<evidence type="ECO:0000256" key="1">
    <source>
        <dbReference type="ARBA" id="ARBA00004127"/>
    </source>
</evidence>
<protein>
    <submittedName>
        <fullName evidence="5">Transport protein possible drug/metabolite exporter</fullName>
    </submittedName>
</protein>
<dbReference type="Pfam" id="PF00892">
    <property type="entry name" value="EamA"/>
    <property type="match status" value="2"/>
</dbReference>
<comment type="similarity">
    <text evidence="2">Belongs to the EamA transporter family.</text>
</comment>
<dbReference type="GO" id="GO:0016020">
    <property type="term" value="C:membrane"/>
    <property type="evidence" value="ECO:0007669"/>
    <property type="project" value="InterPro"/>
</dbReference>
<feature type="transmembrane region" description="Helical" evidence="3">
    <location>
        <begin position="159"/>
        <end position="178"/>
    </location>
</feature>
<feature type="transmembrane region" description="Helical" evidence="3">
    <location>
        <begin position="12"/>
        <end position="31"/>
    </location>
</feature>
<evidence type="ECO:0000256" key="3">
    <source>
        <dbReference type="SAM" id="Phobius"/>
    </source>
</evidence>
<feature type="domain" description="EamA" evidence="4">
    <location>
        <begin position="16"/>
        <end position="144"/>
    </location>
</feature>
<dbReference type="InterPro" id="IPR000620">
    <property type="entry name" value="EamA_dom"/>
</dbReference>
<proteinExistence type="inferred from homology"/>
<feature type="transmembrane region" description="Helical" evidence="3">
    <location>
        <begin position="74"/>
        <end position="91"/>
    </location>
</feature>
<dbReference type="Proteomes" id="UP000242164">
    <property type="component" value="Unassembled WGS sequence"/>
</dbReference>
<comment type="caution">
    <text evidence="5">The sequence shown here is derived from an EMBL/GenBank/DDBJ whole genome shotgun (WGS) entry which is preliminary data.</text>
</comment>
<organism evidence="5 6">
    <name type="scientific">Bacillus cytotoxicus</name>
    <dbReference type="NCBI Taxonomy" id="580165"/>
    <lineage>
        <taxon>Bacteria</taxon>
        <taxon>Bacillati</taxon>
        <taxon>Bacillota</taxon>
        <taxon>Bacilli</taxon>
        <taxon>Bacillales</taxon>
        <taxon>Bacillaceae</taxon>
        <taxon>Bacillus</taxon>
        <taxon>Bacillus cereus group</taxon>
    </lineage>
</organism>
<evidence type="ECO:0000313" key="5">
    <source>
        <dbReference type="EMBL" id="SCL86540.1"/>
    </source>
</evidence>
<feature type="transmembrane region" description="Helical" evidence="3">
    <location>
        <begin position="272"/>
        <end position="290"/>
    </location>
</feature>
<dbReference type="AlphaFoldDB" id="A0AAX2CDK8"/>
<keyword evidence="3" id="KW-0472">Membrane</keyword>
<evidence type="ECO:0000259" key="4">
    <source>
        <dbReference type="Pfam" id="PF00892"/>
    </source>
</evidence>
<dbReference type="InterPro" id="IPR037185">
    <property type="entry name" value="EmrE-like"/>
</dbReference>
<dbReference type="FunFam" id="1.10.3730.20:FF:000010">
    <property type="entry name" value="EamA family transporter"/>
    <property type="match status" value="1"/>
</dbReference>
<accession>A0AAX2CDK8</accession>
<dbReference type="Gene3D" id="1.10.3730.20">
    <property type="match status" value="1"/>
</dbReference>
<feature type="transmembrane region" description="Helical" evidence="3">
    <location>
        <begin position="217"/>
        <end position="236"/>
    </location>
</feature>
<dbReference type="EMBL" id="FMIK01000018">
    <property type="protein sequence ID" value="SCL86540.1"/>
    <property type="molecule type" value="Genomic_DNA"/>
</dbReference>
<evidence type="ECO:0000256" key="2">
    <source>
        <dbReference type="ARBA" id="ARBA00007362"/>
    </source>
</evidence>
<gene>
    <name evidence="5" type="ORF">BCB44BAC_00958</name>
</gene>
<evidence type="ECO:0000313" key="6">
    <source>
        <dbReference type="Proteomes" id="UP000242164"/>
    </source>
</evidence>
<feature type="transmembrane region" description="Helical" evidence="3">
    <location>
        <begin position="128"/>
        <end position="147"/>
    </location>
</feature>
<feature type="transmembrane region" description="Helical" evidence="3">
    <location>
        <begin position="97"/>
        <end position="121"/>
    </location>
</feature>
<feature type="transmembrane region" description="Helical" evidence="3">
    <location>
        <begin position="185"/>
        <end position="205"/>
    </location>
</feature>
<dbReference type="PANTHER" id="PTHR22911:SF102">
    <property type="entry name" value="MEMBRANE PROTEIN"/>
    <property type="match status" value="1"/>
</dbReference>
<feature type="domain" description="EamA" evidence="4">
    <location>
        <begin position="159"/>
        <end position="290"/>
    </location>
</feature>
<dbReference type="SUPFAM" id="SSF103481">
    <property type="entry name" value="Multidrug resistance efflux transporter EmrE"/>
    <property type="match status" value="2"/>
</dbReference>
<sequence length="307" mass="34563">MVSKYKVKIQSSMPALKMILSMSIFGSIGFFSVQTNLPSFELVFIRCICATVFLTLCWIVTGQYKEEKWNRKEVMQILACGIFLVFNWVFLFKAFEVMSITIAISVYHLAPIIVLIIGSLVFKEKLTIFAIISIVMCFIGTVFVAGVDGSISMRKLMSSGMVWALLAALFYAFTTLLGKGISQTSAYTMTFLQTFLGIFLLLPFVDFHAFQGLTEKNWLYIAATGLIHTGFVYYLFFDSLRDLPTRLISVLVFLDPGVAILLDTVFTGFRPTMLQVIGIIFIFAGMAFTFRKSEVETALEEEHAYSK</sequence>
<name>A0AAX2CDK8_9BACI</name>
<dbReference type="PANTHER" id="PTHR22911">
    <property type="entry name" value="ACYL-MALONYL CONDENSING ENZYME-RELATED"/>
    <property type="match status" value="1"/>
</dbReference>
<keyword evidence="3" id="KW-0812">Transmembrane</keyword>